<dbReference type="InterPro" id="IPR011110">
    <property type="entry name" value="Reg_prop"/>
</dbReference>
<dbReference type="SUPFAM" id="SSF63829">
    <property type="entry name" value="Calcium-dependent phosphotriesterase"/>
    <property type="match status" value="2"/>
</dbReference>
<evidence type="ECO:0000313" key="7">
    <source>
        <dbReference type="EMBL" id="UXH80762.1"/>
    </source>
</evidence>
<feature type="domain" description="Histidine kinase" evidence="6">
    <location>
        <begin position="1058"/>
        <end position="1151"/>
    </location>
</feature>
<keyword evidence="2 7" id="KW-0418">Kinase</keyword>
<gene>
    <name evidence="7" type="ORF">N4261_13165</name>
</gene>
<dbReference type="Proteomes" id="UP001064933">
    <property type="component" value="Chromosome"/>
</dbReference>
<dbReference type="Gene3D" id="2.60.40.10">
    <property type="entry name" value="Immunoglobulins"/>
    <property type="match status" value="1"/>
</dbReference>
<evidence type="ECO:0000313" key="8">
    <source>
        <dbReference type="Proteomes" id="UP001064933"/>
    </source>
</evidence>
<keyword evidence="3" id="KW-0902">Two-component regulatory system</keyword>
<evidence type="ECO:0000256" key="3">
    <source>
        <dbReference type="ARBA" id="ARBA00023012"/>
    </source>
</evidence>
<dbReference type="EMBL" id="CP104562">
    <property type="protein sequence ID" value="UXH80762.1"/>
    <property type="molecule type" value="Genomic_DNA"/>
</dbReference>
<dbReference type="InterPro" id="IPR015943">
    <property type="entry name" value="WD40/YVTN_repeat-like_dom_sf"/>
</dbReference>
<dbReference type="Pfam" id="PF07495">
    <property type="entry name" value="Y_Y_Y"/>
    <property type="match status" value="1"/>
</dbReference>
<evidence type="ECO:0000256" key="1">
    <source>
        <dbReference type="ARBA" id="ARBA00022679"/>
    </source>
</evidence>
<dbReference type="Gene3D" id="3.30.565.10">
    <property type="entry name" value="Histidine kinase-like ATPase, C-terminal domain"/>
    <property type="match status" value="1"/>
</dbReference>
<dbReference type="InterPro" id="IPR036890">
    <property type="entry name" value="HATPase_C_sf"/>
</dbReference>
<dbReference type="PANTHER" id="PTHR24421:SF62">
    <property type="entry name" value="SENSORY TRANSDUCTION HISTIDINE KINASE"/>
    <property type="match status" value="1"/>
</dbReference>
<dbReference type="SMART" id="SM00387">
    <property type="entry name" value="HATPase_c"/>
    <property type="match status" value="1"/>
</dbReference>
<dbReference type="InterPro" id="IPR050482">
    <property type="entry name" value="Sensor_HK_TwoCompSys"/>
</dbReference>
<feature type="region of interest" description="Disordered" evidence="4">
    <location>
        <begin position="337"/>
        <end position="376"/>
    </location>
</feature>
<evidence type="ECO:0000259" key="6">
    <source>
        <dbReference type="PROSITE" id="PS50109"/>
    </source>
</evidence>
<proteinExistence type="predicted"/>
<dbReference type="Pfam" id="PF07494">
    <property type="entry name" value="Reg_prop"/>
    <property type="match status" value="2"/>
</dbReference>
<name>A0ABY6B7E8_9BURK</name>
<dbReference type="RefSeq" id="WP_261760579.1">
    <property type="nucleotide sequence ID" value="NZ_CP104562.2"/>
</dbReference>
<keyword evidence="8" id="KW-1185">Reference proteome</keyword>
<dbReference type="Gene3D" id="2.130.10.10">
    <property type="entry name" value="YVTN repeat-like/Quinoprotein amine dehydrogenase"/>
    <property type="match status" value="3"/>
</dbReference>
<sequence>MSRFAPLVSLIPLVSRLLGLSLAVLALSSSAQMSAPASTASTVPKTAMQAASAAAAPASPVSRAGPRAIPQARGQSLDQLFHTGWSTREGLNGPVMAIAQTPDGYLWVGTAHGLFRFDGVRFERFDTLAGDRLQSQSVLTLHANADNSLWVGYLGGGMSLVRDGQVLTREPAKGLFEASTRRFVTDRDGLLWVSTGRALHKRIGNSWVPVGPEQGLGEPQKRLITRSIAVDGEGNLWVVTQRGLYVKARGQERFVKIQAPDLGFAQIAVDADGRLWATQSSDQNRFWRVPRPNHPDDLPDDAHPVPNSLFQPFFDRQGSLWYGASDGLSREWLPDARQRAERQPIDRDAASRSAAPEFRAARSGQGLDARSAGSTVAEASSVRTPFAAPAKQHFTPTQGLTGDQVLVVFEDREGSMWVGTNAGLDRFRPTRVTRVDFPQPPSHLSMSVGPTGDLWFTMRHQGLFRLYPTSDDARLTAVDVGRDLSWASLLVDRQGTVWMGGRHGLWRRGPDGRAIREVPPDLQDWDGTVTHIAEDAAGGIWIGANAYGVMRLHQGQWTRITGRNGLSDRPANCIAFDASGQVWMGIGDQVIRLQDQTITRFSEADGLRVGEVLEIIHQGDQMWIAGERGLQRMEGGRIHDLLAATPGALEGVSGLVLTAQGDLWLNGSAGITRIKAADLARARTDPAYRVPVMQWDTLDGLPGRAEKSWPLRTALQTPDGRLWFSLANGLVMLDPAQLSQSPSTPPLHVARVSANGHALALPPSASMTAPTGASLASVAPSASSASSAPSSASAWFASLAPFAALARFAASSAPAASSGTPGTEAPAGSTELQIHYTATSLAMPERIRFRYRLLGLETQWQEADTRRQAYYTNLGPGRYTFEVLATNADGVWSAAPARLQIHIPPLLVETIWFRGLLVLAVLLMLALIVMARLRQIEARASERMLARLQERSRIAQDLHDTLLQGFQGLMLRFQKVARGIPPGTPARDEMARVLDQADALLVEGRDRVTELHLPPQDADPLEQTLDALGRDLATYHSAAFTAVVDGASRALQPKVQAELALVAREALFNAFQHAEATHIQLALNYGDTALSLTVTDNGVGLPDDTLASGSRPGHWGLSGMRSRLTAIGGALQIHSRPGQGATVAMTIPAAMAYAHVEPRVGFSRWRAWWERRLAN</sequence>
<dbReference type="PROSITE" id="PS50109">
    <property type="entry name" value="HIS_KIN"/>
    <property type="match status" value="1"/>
</dbReference>
<reference evidence="7" key="1">
    <citation type="submission" date="2022-10" db="EMBL/GenBank/DDBJ databases">
        <title>Characterization and whole genome sequencing of a new Roseateles species, isolated from fresh water.</title>
        <authorList>
            <person name="Guliayeva D.Y."/>
            <person name="Akhremchuk A.E."/>
            <person name="Sikolenko M.A."/>
            <person name="Valentovich L.N."/>
            <person name="Sidarenka A.V."/>
        </authorList>
    </citation>
    <scope>NUCLEOTIDE SEQUENCE</scope>
    <source>
        <strain evidence="7">BIM B-1768</strain>
    </source>
</reference>
<feature type="transmembrane region" description="Helical" evidence="5">
    <location>
        <begin position="911"/>
        <end position="933"/>
    </location>
</feature>
<keyword evidence="5" id="KW-1133">Transmembrane helix</keyword>
<dbReference type="Pfam" id="PF07730">
    <property type="entry name" value="HisKA_3"/>
    <property type="match status" value="1"/>
</dbReference>
<feature type="compositionally biased region" description="Basic and acidic residues" evidence="4">
    <location>
        <begin position="337"/>
        <end position="350"/>
    </location>
</feature>
<dbReference type="CDD" id="cd16917">
    <property type="entry name" value="HATPase_UhpB-NarQ-NarX-like"/>
    <property type="match status" value="1"/>
</dbReference>
<dbReference type="SUPFAM" id="SSF55874">
    <property type="entry name" value="ATPase domain of HSP90 chaperone/DNA topoisomerase II/histidine kinase"/>
    <property type="match status" value="1"/>
</dbReference>
<dbReference type="InterPro" id="IPR005467">
    <property type="entry name" value="His_kinase_dom"/>
</dbReference>
<dbReference type="Gene3D" id="1.20.5.1930">
    <property type="match status" value="1"/>
</dbReference>
<keyword evidence="5" id="KW-0472">Membrane</keyword>
<dbReference type="PANTHER" id="PTHR24421">
    <property type="entry name" value="NITRATE/NITRITE SENSOR PROTEIN NARX-RELATED"/>
    <property type="match status" value="1"/>
</dbReference>
<keyword evidence="5" id="KW-0812">Transmembrane</keyword>
<dbReference type="InterPro" id="IPR013783">
    <property type="entry name" value="Ig-like_fold"/>
</dbReference>
<dbReference type="InterPro" id="IPR011123">
    <property type="entry name" value="Y_Y_Y"/>
</dbReference>
<evidence type="ECO:0000256" key="2">
    <source>
        <dbReference type="ARBA" id="ARBA00022777"/>
    </source>
</evidence>
<keyword evidence="1" id="KW-0808">Transferase</keyword>
<evidence type="ECO:0000256" key="5">
    <source>
        <dbReference type="SAM" id="Phobius"/>
    </source>
</evidence>
<organism evidence="7 8">
    <name type="scientific">Roseateles amylovorans</name>
    <dbReference type="NCBI Taxonomy" id="2978473"/>
    <lineage>
        <taxon>Bacteria</taxon>
        <taxon>Pseudomonadati</taxon>
        <taxon>Pseudomonadota</taxon>
        <taxon>Betaproteobacteria</taxon>
        <taxon>Burkholderiales</taxon>
        <taxon>Sphaerotilaceae</taxon>
        <taxon>Roseateles</taxon>
    </lineage>
</organism>
<protein>
    <submittedName>
        <fullName evidence="7">Histidine kinase</fullName>
    </submittedName>
</protein>
<accession>A0ABY6B7E8</accession>
<dbReference type="InterPro" id="IPR003594">
    <property type="entry name" value="HATPase_dom"/>
</dbReference>
<evidence type="ECO:0000256" key="4">
    <source>
        <dbReference type="SAM" id="MobiDB-lite"/>
    </source>
</evidence>
<dbReference type="GO" id="GO:0016301">
    <property type="term" value="F:kinase activity"/>
    <property type="evidence" value="ECO:0007669"/>
    <property type="project" value="UniProtKB-KW"/>
</dbReference>
<dbReference type="InterPro" id="IPR011712">
    <property type="entry name" value="Sig_transdc_His_kin_sub3_dim/P"/>
</dbReference>
<dbReference type="Pfam" id="PF02518">
    <property type="entry name" value="HATPase_c"/>
    <property type="match status" value="1"/>
</dbReference>